<dbReference type="Proteomes" id="UP000054845">
    <property type="component" value="Unassembled WGS sequence"/>
</dbReference>
<dbReference type="AlphaFoldDB" id="A0A0P1BK70"/>
<evidence type="ECO:0000313" key="3">
    <source>
        <dbReference type="Proteomes" id="UP000054845"/>
    </source>
</evidence>
<organism evidence="2 3">
    <name type="scientific">Ceraceosorus bombacis</name>
    <dbReference type="NCBI Taxonomy" id="401625"/>
    <lineage>
        <taxon>Eukaryota</taxon>
        <taxon>Fungi</taxon>
        <taxon>Dikarya</taxon>
        <taxon>Basidiomycota</taxon>
        <taxon>Ustilaginomycotina</taxon>
        <taxon>Exobasidiomycetes</taxon>
        <taxon>Ceraceosorales</taxon>
        <taxon>Ceraceosoraceae</taxon>
        <taxon>Ceraceosorus</taxon>
    </lineage>
</organism>
<accession>A0A0P1BK70</accession>
<proteinExistence type="predicted"/>
<keyword evidence="3" id="KW-1185">Reference proteome</keyword>
<name>A0A0P1BK70_9BASI</name>
<protein>
    <submittedName>
        <fullName evidence="2">Uncharacterized protein</fullName>
    </submittedName>
</protein>
<evidence type="ECO:0000256" key="1">
    <source>
        <dbReference type="SAM" id="MobiDB-lite"/>
    </source>
</evidence>
<feature type="region of interest" description="Disordered" evidence="1">
    <location>
        <begin position="49"/>
        <end position="74"/>
    </location>
</feature>
<sequence>MVAQPSSQGRDLAFESPMRVVQKSPGQNWIATRLAINCLMHDPDRRRLTGTALNSDCDDFSLGPPPSPRKVDSF</sequence>
<dbReference type="EMBL" id="CCYA01000278">
    <property type="protein sequence ID" value="CEH16148.1"/>
    <property type="molecule type" value="Genomic_DNA"/>
</dbReference>
<evidence type="ECO:0000313" key="2">
    <source>
        <dbReference type="EMBL" id="CEH16148.1"/>
    </source>
</evidence>
<reference evidence="2 3" key="1">
    <citation type="submission" date="2014-09" db="EMBL/GenBank/DDBJ databases">
        <authorList>
            <person name="Magalhaes I.L.F."/>
            <person name="Oliveira U."/>
            <person name="Santos F.R."/>
            <person name="Vidigal T.H.D.A."/>
            <person name="Brescovit A.D."/>
            <person name="Santos A.J."/>
        </authorList>
    </citation>
    <scope>NUCLEOTIDE SEQUENCE [LARGE SCALE GENOMIC DNA]</scope>
</reference>